<sequence length="79" mass="8308">MKYVLLTTIFLVVLGLIVGLIVHGLKKGASGFKIMLLGLNITLFGGIIAVDPNSNLGGIEYLIALSGLLISIIGLEKKD</sequence>
<protein>
    <submittedName>
        <fullName evidence="1">Uncharacterized protein</fullName>
    </submittedName>
</protein>
<evidence type="ECO:0000313" key="2">
    <source>
        <dbReference type="Proteomes" id="UP000215301"/>
    </source>
</evidence>
<accession>A0A231VM91</accession>
<evidence type="ECO:0000313" key="1">
    <source>
        <dbReference type="EMBL" id="OXT09402.1"/>
    </source>
</evidence>
<organism evidence="1 2">
    <name type="scientific">Thermoanaerobacterium thermosaccharolyticum</name>
    <name type="common">Clostridium thermosaccharolyticum</name>
    <dbReference type="NCBI Taxonomy" id="1517"/>
    <lineage>
        <taxon>Bacteria</taxon>
        <taxon>Bacillati</taxon>
        <taxon>Bacillota</taxon>
        <taxon>Clostridia</taxon>
        <taxon>Thermoanaerobacterales</taxon>
        <taxon>Thermoanaerobacteraceae</taxon>
        <taxon>Thermoanaerobacterium</taxon>
    </lineage>
</organism>
<dbReference type="GeneID" id="93863407"/>
<dbReference type="RefSeq" id="WP_013297056.1">
    <property type="nucleotide sequence ID" value="NZ_CP117252.1"/>
</dbReference>
<dbReference type="EMBL" id="NKHD01000003">
    <property type="protein sequence ID" value="OXT09402.1"/>
    <property type="molecule type" value="Genomic_DNA"/>
</dbReference>
<gene>
    <name evidence="1" type="ORF">CE561_00885</name>
</gene>
<comment type="caution">
    <text evidence="1">The sequence shown here is derived from an EMBL/GenBank/DDBJ whole genome shotgun (WGS) entry which is preliminary data.</text>
</comment>
<dbReference type="Proteomes" id="UP000215301">
    <property type="component" value="Unassembled WGS sequence"/>
</dbReference>
<dbReference type="AlphaFoldDB" id="A0A231VM91"/>
<reference evidence="1 2" key="1">
    <citation type="submission" date="2017-06" db="EMBL/GenBank/DDBJ databases">
        <title>Isolation and characterization of a thermophilic and butanogenic Thermoanaerobacterium thermosaccharolyticum M5 capable of efficient degradation of hemicellulose.</title>
        <authorList>
            <person name="Xin F."/>
            <person name="Jiang Y."/>
        </authorList>
    </citation>
    <scope>NUCLEOTIDE SEQUENCE [LARGE SCALE GENOMIC DNA]</scope>
    <source>
        <strain evidence="1 2">M5</strain>
    </source>
</reference>
<name>A0A231VM91_THETR</name>
<proteinExistence type="predicted"/>